<evidence type="ECO:0000313" key="2">
    <source>
        <dbReference type="Proteomes" id="UP000075573"/>
    </source>
</evidence>
<comment type="caution">
    <text evidence="1">The sequence shown here is derived from an EMBL/GenBank/DDBJ whole genome shotgun (WGS) entry which is preliminary data.</text>
</comment>
<sequence length="142" mass="15280">MNHDATFAGLGVAGAEQYLTHLPVSPVARAPHRREIYRFLAGIFILPPAHAEVALTGALDTLRAFDEDGWKSGGMPWFAYRRFARDIPAVISSPGAILLDLFSESLSSSEAGLLRLLVQAGDNGLHSRLMELLIEAASEPGV</sequence>
<proteinExistence type="predicted"/>
<accession>A0A149QY26</accession>
<organism evidence="1 2">
    <name type="scientific">Gluconobacter potus</name>
    <dbReference type="NCBI Taxonomy" id="2724927"/>
    <lineage>
        <taxon>Bacteria</taxon>
        <taxon>Pseudomonadati</taxon>
        <taxon>Pseudomonadota</taxon>
        <taxon>Alphaproteobacteria</taxon>
        <taxon>Acetobacterales</taxon>
        <taxon>Acetobacteraceae</taxon>
        <taxon>Gluconobacter</taxon>
    </lineage>
</organism>
<dbReference type="AlphaFoldDB" id="A0A149QY26"/>
<name>A0A149QY26_9PROT</name>
<dbReference type="PATRIC" id="fig|442.7.peg.2355"/>
<dbReference type="RefSeq" id="WP_062494677.1">
    <property type="nucleotide sequence ID" value="NZ_LHZB01000104.1"/>
</dbReference>
<evidence type="ECO:0000313" key="1">
    <source>
        <dbReference type="EMBL" id="KXV02044.1"/>
    </source>
</evidence>
<gene>
    <name evidence="1" type="ORF">AD929_04370</name>
</gene>
<dbReference type="Proteomes" id="UP000075573">
    <property type="component" value="Unassembled WGS sequence"/>
</dbReference>
<reference evidence="1 2" key="1">
    <citation type="submission" date="2015-06" db="EMBL/GenBank/DDBJ databases">
        <title>Improved classification and identification of acetic acid bacteria using matrix-assisted laser desorption/ionization time-of-flight mass spectrometry; Gluconobacter nephelii and Gluconobacter uchimurae are later heterotypic synonyms of Gluconobacter japonicus and Gluconobacter oxydans, respectively.</title>
        <authorList>
            <person name="Li L."/>
            <person name="Cleenwerck I."/>
            <person name="De Vuyst L."/>
            <person name="Vandamme P."/>
        </authorList>
    </citation>
    <scope>NUCLEOTIDE SEQUENCE [LARGE SCALE GENOMIC DNA]</scope>
    <source>
        <strain evidence="1 2">LMG 1764</strain>
    </source>
</reference>
<dbReference type="EMBL" id="LHZB01000104">
    <property type="protein sequence ID" value="KXV02044.1"/>
    <property type="molecule type" value="Genomic_DNA"/>
</dbReference>
<protein>
    <submittedName>
        <fullName evidence="1">Uncharacterized protein</fullName>
    </submittedName>
</protein>